<dbReference type="SUPFAM" id="SSF63446">
    <property type="entry name" value="Type I dockerin domain"/>
    <property type="match status" value="1"/>
</dbReference>
<sequence>MSPTNLLESTMTASIPRLALLSSGLVLGASLSPTAYAEFKLELLHAADQEAGAAAVQDAPRFSAVLNALRAEDLSNDGLADNTIVLSSGDAFIPGLFFDASAGAFGSAGIADIQIQNELGFQAIAFGNHEFDFGTETLADLIDGSAPGTILGADFTGAAFPYLSTNLDYSTDPSMAPLEVLGGQTPQAGKLTSSVIIDVNGEPIGVVGATTPTLKSISSPGDVGVFPTPFDASPTEAQLDALATEIQAGIDDLLAANPDINKVILLAHMQQLNIEFALAERLRGVDIIVGGGSNTRLFDENDRPRDGDSEQGDYPTFFEDLDGNPVAVVNTDGSYQYVGRLVIDFDDFGVIDPASYDPVVSGAYATDEQGVTDLSAEGLIDPEIQEIADAIEAQIIATESNVFGIADVFLNGNRSGTGAGDDPDGVRTQETNLGNLTADANLATAQLYDPSVLVSLKNGGGIRASIGQTIVPPGGTEAVRLPNEAVFDSDGNLIKPEGGISQNDIQTTLAFNNGLTLLTLTKAELVALLEHGVGAIPGVSGRFPQVTGVTFSYDASKDEGDRIQSAAVVSEDDELVAMLVQDGELAGDANELFRVVTLGFLAAPRFDDTGNFIGGGDGYPFPNTNLDPAVGETADLDTFNRIDPRSLVEEGPASGNAVFADDGSEQDALAEYLFANYWTQPFDGDDTGRSEDERIQNLAFRDDTVPTPPIAGDADGNGVVEREDLKTLRSFLRRPASSCPACDLDGDGVISIRDARLLVLSIPRPATVTNGADDGPGSLRAALGSGATKITIKPYVSEIVVQSPLHYDSTKPLTIAGSGQVIRWGIDSVDPADALLHLSKGADLSLSKLSFQGLGGYSITEQGGGKGVFIDVPTDRVGQVNVSLNDVSVSDTGNHGVHVRDCPNDDCSAGQGGGGIGSPASVFMRLTNVEIDGVGFGKQDADGVRVDDRGDGDIHLTVSNSTFKNVGADGIELDEGDAGSVVIDVRDSVFERNGAYCSDIRDEGVDPIAADPACDDDGDPDVDDAFDIDEAGSGGISGIIVNADIIDNFDEGLDFDTEGEGADNDVDLDLINIYAAGNGDEGIKVSEEGDASVLVRMRAIDVEGDVEVEEEDAGDLEVVINGSAIGDDLKLAEDGDGVGTVRLRGTTVGDELDFENVDEI</sequence>
<dbReference type="GO" id="GO:0000272">
    <property type="term" value="P:polysaccharide catabolic process"/>
    <property type="evidence" value="ECO:0007669"/>
    <property type="project" value="InterPro"/>
</dbReference>
<dbReference type="InterPro" id="IPR006179">
    <property type="entry name" value="5_nucleotidase/apyrase"/>
</dbReference>
<dbReference type="GO" id="GO:0009166">
    <property type="term" value="P:nucleotide catabolic process"/>
    <property type="evidence" value="ECO:0007669"/>
    <property type="project" value="InterPro"/>
</dbReference>
<dbReference type="InterPro" id="IPR036907">
    <property type="entry name" value="5'-Nucleotdase_C_sf"/>
</dbReference>
<organism evidence="3 4">
    <name type="scientific">Halochromatium glycolicum</name>
    <dbReference type="NCBI Taxonomy" id="85075"/>
    <lineage>
        <taxon>Bacteria</taxon>
        <taxon>Pseudomonadati</taxon>
        <taxon>Pseudomonadota</taxon>
        <taxon>Gammaproteobacteria</taxon>
        <taxon>Chromatiales</taxon>
        <taxon>Chromatiaceae</taxon>
        <taxon>Halochromatium</taxon>
    </lineage>
</organism>
<dbReference type="GO" id="GO:0030288">
    <property type="term" value="C:outer membrane-bounded periplasmic space"/>
    <property type="evidence" value="ECO:0007669"/>
    <property type="project" value="TreeGrafter"/>
</dbReference>
<dbReference type="EMBL" id="NRSJ01000013">
    <property type="protein sequence ID" value="MBK1704695.1"/>
    <property type="molecule type" value="Genomic_DNA"/>
</dbReference>
<dbReference type="PANTHER" id="PTHR11575">
    <property type="entry name" value="5'-NUCLEOTIDASE-RELATED"/>
    <property type="match status" value="1"/>
</dbReference>
<dbReference type="InterPro" id="IPR012334">
    <property type="entry name" value="Pectin_lyas_fold"/>
</dbReference>
<reference evidence="3" key="2">
    <citation type="journal article" date="2020" name="Microorganisms">
        <title>Osmotic Adaptation and Compatible Solute Biosynthesis of Phototrophic Bacteria as Revealed from Genome Analyses.</title>
        <authorList>
            <person name="Imhoff J.F."/>
            <person name="Rahn T."/>
            <person name="Kunzel S."/>
            <person name="Keller A."/>
            <person name="Neulinger S.C."/>
        </authorList>
    </citation>
    <scope>NUCLEOTIDE SEQUENCE</scope>
    <source>
        <strain evidence="3">DSM 11080</strain>
    </source>
</reference>
<keyword evidence="4" id="KW-1185">Reference proteome</keyword>
<dbReference type="Gene3D" id="1.10.1330.10">
    <property type="entry name" value="Dockerin domain"/>
    <property type="match status" value="1"/>
</dbReference>
<dbReference type="SUPFAM" id="SSF51126">
    <property type="entry name" value="Pectin lyase-like"/>
    <property type="match status" value="1"/>
</dbReference>
<dbReference type="Proteomes" id="UP001296776">
    <property type="component" value="Unassembled WGS sequence"/>
</dbReference>
<dbReference type="Gene3D" id="3.60.21.10">
    <property type="match status" value="1"/>
</dbReference>
<dbReference type="InterPro" id="IPR036439">
    <property type="entry name" value="Dockerin_dom_sf"/>
</dbReference>
<dbReference type="Gene3D" id="2.160.20.10">
    <property type="entry name" value="Single-stranded right-handed beta-helix, Pectin lyase-like"/>
    <property type="match status" value="1"/>
</dbReference>
<dbReference type="SUPFAM" id="SSF55816">
    <property type="entry name" value="5'-nucleotidase (syn. UDP-sugar hydrolase), C-terminal domain"/>
    <property type="match status" value="1"/>
</dbReference>
<evidence type="ECO:0000313" key="4">
    <source>
        <dbReference type="Proteomes" id="UP001296776"/>
    </source>
</evidence>
<dbReference type="SUPFAM" id="SSF56300">
    <property type="entry name" value="Metallo-dependent phosphatases"/>
    <property type="match status" value="1"/>
</dbReference>
<gene>
    <name evidence="3" type="ORF">CKO40_09135</name>
</gene>
<dbReference type="PROSITE" id="PS00018">
    <property type="entry name" value="EF_HAND_1"/>
    <property type="match status" value="1"/>
</dbReference>
<comment type="caution">
    <text evidence="3">The sequence shown here is derived from an EMBL/GenBank/DDBJ whole genome shotgun (WGS) entry which is preliminary data.</text>
</comment>
<protein>
    <recommendedName>
        <fullName evidence="1">Probable pectate lyase C</fullName>
    </recommendedName>
</protein>
<dbReference type="GO" id="GO:0008253">
    <property type="term" value="F:5'-nucleotidase activity"/>
    <property type="evidence" value="ECO:0007669"/>
    <property type="project" value="TreeGrafter"/>
</dbReference>
<dbReference type="InterPro" id="IPR011050">
    <property type="entry name" value="Pectin_lyase_fold/virulence"/>
</dbReference>
<dbReference type="Pfam" id="PF02872">
    <property type="entry name" value="5_nucleotid_C"/>
    <property type="match status" value="1"/>
</dbReference>
<proteinExistence type="predicted"/>
<feature type="domain" description="5'-Nucleotidase C-terminal" evidence="2">
    <location>
        <begin position="426"/>
        <end position="602"/>
    </location>
</feature>
<evidence type="ECO:0000259" key="2">
    <source>
        <dbReference type="Pfam" id="PF02872"/>
    </source>
</evidence>
<dbReference type="InterPro" id="IPR008334">
    <property type="entry name" value="5'-Nucleotdase_C"/>
</dbReference>
<dbReference type="InterPro" id="IPR006626">
    <property type="entry name" value="PbH1"/>
</dbReference>
<dbReference type="InterPro" id="IPR029052">
    <property type="entry name" value="Metallo-depent_PP-like"/>
</dbReference>
<dbReference type="GO" id="GO:0008768">
    <property type="term" value="F:UDP-sugar diphosphatase activity"/>
    <property type="evidence" value="ECO:0007669"/>
    <property type="project" value="TreeGrafter"/>
</dbReference>
<dbReference type="PANTHER" id="PTHR11575:SF24">
    <property type="entry name" value="5'-NUCLEOTIDASE"/>
    <property type="match status" value="1"/>
</dbReference>
<reference evidence="3" key="1">
    <citation type="submission" date="2017-08" db="EMBL/GenBank/DDBJ databases">
        <authorList>
            <person name="Imhoff J.F."/>
            <person name="Rahn T."/>
            <person name="Kuenzel S."/>
            <person name="Neulinger S.C."/>
        </authorList>
    </citation>
    <scope>NUCLEOTIDE SEQUENCE</scope>
    <source>
        <strain evidence="3">DSM 11080</strain>
    </source>
</reference>
<dbReference type="SMART" id="SM00710">
    <property type="entry name" value="PbH1"/>
    <property type="match status" value="6"/>
</dbReference>
<dbReference type="AlphaFoldDB" id="A0AAJ0U4I4"/>
<evidence type="ECO:0000313" key="3">
    <source>
        <dbReference type="EMBL" id="MBK1704695.1"/>
    </source>
</evidence>
<dbReference type="PRINTS" id="PR01607">
    <property type="entry name" value="APYRASEFAMLY"/>
</dbReference>
<dbReference type="InterPro" id="IPR018247">
    <property type="entry name" value="EF_Hand_1_Ca_BS"/>
</dbReference>
<evidence type="ECO:0000256" key="1">
    <source>
        <dbReference type="ARBA" id="ARBA00016512"/>
    </source>
</evidence>
<accession>A0AAJ0U4I4</accession>
<dbReference type="Gene3D" id="3.90.780.10">
    <property type="entry name" value="5'-Nucleotidase, C-terminal domain"/>
    <property type="match status" value="1"/>
</dbReference>
<name>A0AAJ0U4I4_9GAMM</name>